<protein>
    <submittedName>
        <fullName evidence="2">Uncharacterized protein</fullName>
    </submittedName>
</protein>
<feature type="region of interest" description="Disordered" evidence="1">
    <location>
        <begin position="78"/>
        <end position="101"/>
    </location>
</feature>
<organism evidence="2 3">
    <name type="scientific">Botrytis hyacinthi</name>
    <dbReference type="NCBI Taxonomy" id="278943"/>
    <lineage>
        <taxon>Eukaryota</taxon>
        <taxon>Fungi</taxon>
        <taxon>Dikarya</taxon>
        <taxon>Ascomycota</taxon>
        <taxon>Pezizomycotina</taxon>
        <taxon>Leotiomycetes</taxon>
        <taxon>Helotiales</taxon>
        <taxon>Sclerotiniaceae</taxon>
        <taxon>Botrytis</taxon>
    </lineage>
</organism>
<dbReference type="Proteomes" id="UP000297814">
    <property type="component" value="Unassembled WGS sequence"/>
</dbReference>
<evidence type="ECO:0000313" key="3">
    <source>
        <dbReference type="Proteomes" id="UP000297814"/>
    </source>
</evidence>
<sequence length="123" mass="14665">MQPPSFTSTWTKPNSLNRYHVVIQVEHTKAVDMRAFMCEITSRRNTTRIRPKRLAYNRKWMRKRGDWATKRKKYAIDQSHKTLAETNKGKTIRKQEDSTKHRKELENGFKVIVEILSGLEQNY</sequence>
<name>A0A4Z1GE62_9HELO</name>
<keyword evidence="3" id="KW-1185">Reference proteome</keyword>
<proteinExistence type="predicted"/>
<evidence type="ECO:0000256" key="1">
    <source>
        <dbReference type="SAM" id="MobiDB-lite"/>
    </source>
</evidence>
<accession>A0A4Z1GE62</accession>
<comment type="caution">
    <text evidence="2">The sequence shown here is derived from an EMBL/GenBank/DDBJ whole genome shotgun (WGS) entry which is preliminary data.</text>
</comment>
<reference evidence="2 3" key="1">
    <citation type="submission" date="2017-12" db="EMBL/GenBank/DDBJ databases">
        <title>Comparative genomics of Botrytis spp.</title>
        <authorList>
            <person name="Valero-Jimenez C.A."/>
            <person name="Tapia P."/>
            <person name="Veloso J."/>
            <person name="Silva-Moreno E."/>
            <person name="Staats M."/>
            <person name="Valdes J.H."/>
            <person name="Van Kan J.A.L."/>
        </authorList>
    </citation>
    <scope>NUCLEOTIDE SEQUENCE [LARGE SCALE GENOMIC DNA]</scope>
    <source>
        <strain evidence="2 3">Bh0001</strain>
    </source>
</reference>
<gene>
    <name evidence="2" type="ORF">BHYA_0231g00240</name>
</gene>
<evidence type="ECO:0000313" key="2">
    <source>
        <dbReference type="EMBL" id="TGO33712.1"/>
    </source>
</evidence>
<dbReference type="EMBL" id="PQXK01000231">
    <property type="protein sequence ID" value="TGO33712.1"/>
    <property type="molecule type" value="Genomic_DNA"/>
</dbReference>
<dbReference type="AlphaFoldDB" id="A0A4Z1GE62"/>